<keyword evidence="11" id="KW-1185">Reference proteome</keyword>
<evidence type="ECO:0000259" key="9">
    <source>
        <dbReference type="PROSITE" id="PS50862"/>
    </source>
</evidence>
<evidence type="ECO:0000256" key="4">
    <source>
        <dbReference type="ARBA" id="ARBA00022840"/>
    </source>
</evidence>
<dbReference type="Gene3D" id="1.10.287.40">
    <property type="entry name" value="Serine-tRNA synthetase, tRNA binding domain"/>
    <property type="match status" value="1"/>
</dbReference>
<feature type="binding site" evidence="8">
    <location>
        <begin position="311"/>
        <end position="313"/>
    </location>
    <ligand>
        <name>ATP</name>
        <dbReference type="ChEBI" id="CHEBI:30616"/>
    </ligand>
</feature>
<feature type="binding site" evidence="8">
    <location>
        <begin position="327"/>
        <end position="330"/>
    </location>
    <ligand>
        <name>ATP</name>
        <dbReference type="ChEBI" id="CHEBI:30616"/>
    </ligand>
</feature>
<evidence type="ECO:0000256" key="1">
    <source>
        <dbReference type="ARBA" id="ARBA00012840"/>
    </source>
</evidence>
<feature type="binding site" evidence="7">
    <location>
        <position position="436"/>
    </location>
    <ligand>
        <name>L-serine</name>
        <dbReference type="ChEBI" id="CHEBI:33384"/>
    </ligand>
</feature>
<dbReference type="SUPFAM" id="SSF55681">
    <property type="entry name" value="Class II aaRS and biotin synthetases"/>
    <property type="match status" value="1"/>
</dbReference>
<feature type="binding site" evidence="8">
    <location>
        <begin position="398"/>
        <end position="401"/>
    </location>
    <ligand>
        <name>ATP</name>
        <dbReference type="ChEBI" id="CHEBI:30616"/>
    </ligand>
</feature>
<evidence type="ECO:0000256" key="3">
    <source>
        <dbReference type="ARBA" id="ARBA00022741"/>
    </source>
</evidence>
<dbReference type="UniPathway" id="UPA00906">
    <property type="reaction ID" value="UER00895"/>
</dbReference>
<evidence type="ECO:0000313" key="10">
    <source>
        <dbReference type="EMBL" id="ORX62968.1"/>
    </source>
</evidence>
<comment type="caution">
    <text evidence="10">The sequence shown here is derived from an EMBL/GenBank/DDBJ whole genome shotgun (WGS) entry which is preliminary data.</text>
</comment>
<evidence type="ECO:0000256" key="6">
    <source>
        <dbReference type="ARBA" id="ARBA00031113"/>
    </source>
</evidence>
<organism evidence="10 11">
    <name type="scientific">Hesseltinella vesiculosa</name>
    <dbReference type="NCBI Taxonomy" id="101127"/>
    <lineage>
        <taxon>Eukaryota</taxon>
        <taxon>Fungi</taxon>
        <taxon>Fungi incertae sedis</taxon>
        <taxon>Mucoromycota</taxon>
        <taxon>Mucoromycotina</taxon>
        <taxon>Mucoromycetes</taxon>
        <taxon>Mucorales</taxon>
        <taxon>Cunninghamellaceae</taxon>
        <taxon>Hesseltinella</taxon>
    </lineage>
</organism>
<gene>
    <name evidence="10" type="ORF">DM01DRAFT_1331068</name>
</gene>
<feature type="binding site" evidence="7">
    <location>
        <position position="311"/>
    </location>
    <ligand>
        <name>L-serine</name>
        <dbReference type="ChEBI" id="CHEBI:33384"/>
    </ligand>
</feature>
<feature type="site" description="Important for serine binding" evidence="7">
    <location>
        <position position="438"/>
    </location>
</feature>
<dbReference type="InterPro" id="IPR045864">
    <property type="entry name" value="aa-tRNA-synth_II/BPL/LPL"/>
</dbReference>
<dbReference type="OrthoDB" id="10264585at2759"/>
<dbReference type="Gene3D" id="3.30.930.10">
    <property type="entry name" value="Bira Bifunctional Protein, Domain 2"/>
    <property type="match status" value="1"/>
</dbReference>
<evidence type="ECO:0000313" key="11">
    <source>
        <dbReference type="Proteomes" id="UP000242146"/>
    </source>
</evidence>
<evidence type="ECO:0000256" key="7">
    <source>
        <dbReference type="PIRSR" id="PIRSR001529-1"/>
    </source>
</evidence>
<dbReference type="InterPro" id="IPR002317">
    <property type="entry name" value="Ser-tRNA-ligase_type_1"/>
</dbReference>
<dbReference type="Pfam" id="PF02403">
    <property type="entry name" value="Seryl_tRNA_N"/>
    <property type="match status" value="1"/>
</dbReference>
<dbReference type="GO" id="GO:0006434">
    <property type="term" value="P:seryl-tRNA aminoacylation"/>
    <property type="evidence" value="ECO:0007669"/>
    <property type="project" value="InterPro"/>
</dbReference>
<keyword evidence="4 8" id="KW-0067">ATP-binding</keyword>
<dbReference type="SUPFAM" id="SSF46589">
    <property type="entry name" value="tRNA-binding arm"/>
    <property type="match status" value="1"/>
</dbReference>
<dbReference type="EC" id="6.1.1.11" evidence="1"/>
<dbReference type="STRING" id="101127.A0A1X2GY01"/>
<dbReference type="InterPro" id="IPR002314">
    <property type="entry name" value="aa-tRNA-synt_IIb"/>
</dbReference>
<dbReference type="Pfam" id="PF00587">
    <property type="entry name" value="tRNA-synt_2b"/>
    <property type="match status" value="1"/>
</dbReference>
<reference evidence="10 11" key="1">
    <citation type="submission" date="2016-07" db="EMBL/GenBank/DDBJ databases">
        <title>Pervasive Adenine N6-methylation of Active Genes in Fungi.</title>
        <authorList>
            <consortium name="DOE Joint Genome Institute"/>
            <person name="Mondo S.J."/>
            <person name="Dannebaum R.O."/>
            <person name="Kuo R.C."/>
            <person name="Labutti K."/>
            <person name="Haridas S."/>
            <person name="Kuo A."/>
            <person name="Salamov A."/>
            <person name="Ahrendt S.R."/>
            <person name="Lipzen A."/>
            <person name="Sullivan W."/>
            <person name="Andreopoulos W.B."/>
            <person name="Clum A."/>
            <person name="Lindquist E."/>
            <person name="Daum C."/>
            <person name="Ramamoorthy G.K."/>
            <person name="Gryganskyi A."/>
            <person name="Culley D."/>
            <person name="Magnuson J.K."/>
            <person name="James T.Y."/>
            <person name="O'Malley M.A."/>
            <person name="Stajich J.E."/>
            <person name="Spatafora J.W."/>
            <person name="Visel A."/>
            <person name="Grigoriev I.V."/>
        </authorList>
    </citation>
    <scope>NUCLEOTIDE SEQUENCE [LARGE SCALE GENOMIC DNA]</scope>
    <source>
        <strain evidence="10 11">NRRL 3301</strain>
    </source>
</reference>
<dbReference type="InterPro" id="IPR006195">
    <property type="entry name" value="aa-tRNA-synth_II"/>
</dbReference>
<evidence type="ECO:0000256" key="8">
    <source>
        <dbReference type="PIRSR" id="PIRSR001529-2"/>
    </source>
</evidence>
<protein>
    <recommendedName>
        <fullName evidence="1">serine--tRNA ligase</fullName>
        <ecNumber evidence="1">6.1.1.11</ecNumber>
    </recommendedName>
    <alternativeName>
        <fullName evidence="6">Seryl-tRNA synthetase</fullName>
    </alternativeName>
</protein>
<accession>A0A1X2GY01</accession>
<keyword evidence="2" id="KW-0436">Ligase</keyword>
<feature type="domain" description="Aminoacyl-transfer RNA synthetases class-II family profile" evidence="9">
    <location>
        <begin position="181"/>
        <end position="463"/>
    </location>
</feature>
<keyword evidence="5 10" id="KW-0030">Aminoacyl-tRNA synthetase</keyword>
<dbReference type="PROSITE" id="PS50862">
    <property type="entry name" value="AA_TRNA_LIGASE_II"/>
    <property type="match status" value="1"/>
</dbReference>
<feature type="binding site" evidence="7">
    <location>
        <position position="280"/>
    </location>
    <ligand>
        <name>L-serine</name>
        <dbReference type="ChEBI" id="CHEBI:33384"/>
    </ligand>
</feature>
<evidence type="ECO:0000256" key="2">
    <source>
        <dbReference type="ARBA" id="ARBA00022598"/>
    </source>
</evidence>
<dbReference type="InterPro" id="IPR010978">
    <property type="entry name" value="tRNA-bd_arm"/>
</dbReference>
<dbReference type="Proteomes" id="UP000242146">
    <property type="component" value="Unassembled WGS sequence"/>
</dbReference>
<dbReference type="PRINTS" id="PR00981">
    <property type="entry name" value="TRNASYNTHSER"/>
</dbReference>
<dbReference type="EMBL" id="MCGT01000001">
    <property type="protein sequence ID" value="ORX62968.1"/>
    <property type="molecule type" value="Genomic_DNA"/>
</dbReference>
<feature type="binding site" evidence="7">
    <location>
        <position position="334"/>
    </location>
    <ligand>
        <name>L-serine</name>
        <dbReference type="ChEBI" id="CHEBI:33384"/>
    </ligand>
</feature>
<dbReference type="InterPro" id="IPR042103">
    <property type="entry name" value="SerRS_1_N_sf"/>
</dbReference>
<sequence length="483" mass="54547">MIHPRLYAWTRHITIRYRAQHRSTRSYSTPQQQSPPLVVQPRFNYAQLAEQMDVYVSSGQSRRYDPINPDAYRQLCTDRRALYQQLIDLRSQQNKLSKSLALAQKQRNKQQPSPSITDQRQHAQVLKQSIRSCEQQLDQVESQLLQQSLSLPNTIHPDAPANEPVLVKQVNGPPMSSSCLDHVALNDHLHFMDLEQASRVSGASFYYLQGMGALLELALVQYAMQKAVAHGFYPLMTPDLVRTSVVHACGFQPRRGESEQIYKIQQDDPKDKDGLSLVGTAEIALAGKCAQQVLPEASLPRRFVGFGHAFRREAGGRGQETRGLYRVHQFSKLELFVVSTPDQSDTLLHDLVALQEDIFSSLGLTYRVLDMPHHELGASAHRKFDIEAWLPGRQAWGEISSTSNCTDYQSRRLDIRYRPTHPEQHKENTLFCHTLNGTAMAVPRVLIALVESFQQPDGSVLIPAVLQPWLPGQPTVWTPSPPA</sequence>
<dbReference type="InterPro" id="IPR015866">
    <property type="entry name" value="Ser-tRNA-synth_1_N"/>
</dbReference>
<dbReference type="PIRSF" id="PIRSF001529">
    <property type="entry name" value="Ser-tRNA-synth_IIa"/>
    <property type="match status" value="1"/>
</dbReference>
<evidence type="ECO:0000256" key="5">
    <source>
        <dbReference type="ARBA" id="ARBA00023146"/>
    </source>
</evidence>
<dbReference type="GO" id="GO:0004828">
    <property type="term" value="F:serine-tRNA ligase activity"/>
    <property type="evidence" value="ECO:0007669"/>
    <property type="project" value="UniProtKB-EC"/>
</dbReference>
<dbReference type="PANTHER" id="PTHR11778">
    <property type="entry name" value="SERYL-TRNA SYNTHETASE"/>
    <property type="match status" value="1"/>
</dbReference>
<dbReference type="GO" id="GO:0005524">
    <property type="term" value="F:ATP binding"/>
    <property type="evidence" value="ECO:0007669"/>
    <property type="project" value="UniProtKB-KW"/>
</dbReference>
<proteinExistence type="predicted"/>
<name>A0A1X2GY01_9FUNG</name>
<dbReference type="NCBIfam" id="TIGR00414">
    <property type="entry name" value="serS"/>
    <property type="match status" value="1"/>
</dbReference>
<keyword evidence="3" id="KW-0547">Nucleotide-binding</keyword>
<dbReference type="AlphaFoldDB" id="A0A1X2GY01"/>